<dbReference type="InterPro" id="IPR025965">
    <property type="entry name" value="FlgD/Vpr_Ig-like"/>
</dbReference>
<dbReference type="Gene3D" id="2.120.10.30">
    <property type="entry name" value="TolB, C-terminal domain"/>
    <property type="match status" value="1"/>
</dbReference>
<name>A0A653SCX7_9FLAO</name>
<gene>
    <name evidence="3" type="ORF">MARI151_30263</name>
</gene>
<dbReference type="RefSeq" id="WP_159302897.1">
    <property type="nucleotide sequence ID" value="NZ_LR733271.1"/>
</dbReference>
<organism evidence="3 4">
    <name type="scientific">Maribacter litoralis</name>
    <dbReference type="NCBI Taxonomy" id="2059726"/>
    <lineage>
        <taxon>Bacteria</taxon>
        <taxon>Pseudomonadati</taxon>
        <taxon>Bacteroidota</taxon>
        <taxon>Flavobacteriia</taxon>
        <taxon>Flavobacteriales</taxon>
        <taxon>Flavobacteriaceae</taxon>
        <taxon>Maribacter</taxon>
    </lineage>
</organism>
<feature type="domain" description="FlgD/Vpr Ig-like" evidence="2">
    <location>
        <begin position="53"/>
        <end position="92"/>
    </location>
</feature>
<dbReference type="SUPFAM" id="SSF63825">
    <property type="entry name" value="YWTD domain"/>
    <property type="match status" value="1"/>
</dbReference>
<keyword evidence="4" id="KW-1185">Reference proteome</keyword>
<dbReference type="AlphaFoldDB" id="A0A653SCX7"/>
<feature type="chain" id="PRO_5024832899" evidence="1">
    <location>
        <begin position="23"/>
        <end position="782"/>
    </location>
</feature>
<sequence>MKLFYYFLFLTLSLSAQNYHYAVDNKATQEVEFYLEEKARTSAGVYNGDVLLRTLWSNVEKDKGIHTIEWDGLDDEGIPVSSGNYTIKVLSNNVKYEWEGAKIGNTSKNLTGVNRYHGLSGFFKFIVHGEKIYWSNGYNEQRTAAYTSELSDPQVTTAVLEKGAIVKYIATGEDKVFWSGHDVKANKSFVFVTDQSNNEEYIFDKAIPYEVTYSRTYESTLDLIEGTNSYITGLAYYNGYLFIARQLLNSIQVLNLSEGGELVHSIESVNAPRELTTDDKGNLWLISDESTVAKYVIQENGQLEKTNLSLSSLDEPLTLGFNKKDNILGVCDGGAYQQIRFFNADNGAEDTPFGELGGYANGPKVSNNKFYFSDSKSKDFNADIYTPQYNHASLAFENDGSFWVLDTGNNRMMKYDSNRNFQEKIQYTPDWLMMSIDKNNSSKLFVDFLEYEIDYSQEDVGESWSLKNNWGFSIQDEYNNSFGRIREPVTLSNGKTYFLLTEGNNFVVAELTESGIRITDKVLDGFNWVWLEDGALVYVNPAELHGNVIWEKYELNGFDNNNDPIFLGGSLLAKRTNILANEPLFRYGSSLSVAILDDYKLLTFDARPEENNMGAGYHLGLLNTNDNTWIFKTSKATGKDYTGDYPLDGRFDTGNDVHNAGSKAMAFGNNIVWGYYGEFWKGGFQTNQYAHYWENGLLLNVFGTNWTKNVNGLSVSRLGGEVFIPFEGMAGNAINPYTVFNPLNSDIAYLYHPDESWHGGIHRWRISDLDSVKVDILSITVE</sequence>
<evidence type="ECO:0000313" key="3">
    <source>
        <dbReference type="EMBL" id="VXB65318.1"/>
    </source>
</evidence>
<accession>A0A653SCX7</accession>
<evidence type="ECO:0000259" key="2">
    <source>
        <dbReference type="Pfam" id="PF13860"/>
    </source>
</evidence>
<evidence type="ECO:0000256" key="1">
    <source>
        <dbReference type="SAM" id="SignalP"/>
    </source>
</evidence>
<evidence type="ECO:0000313" key="4">
    <source>
        <dbReference type="Proteomes" id="UP000430202"/>
    </source>
</evidence>
<feature type="signal peptide" evidence="1">
    <location>
        <begin position="1"/>
        <end position="22"/>
    </location>
</feature>
<keyword evidence="1" id="KW-0732">Signal</keyword>
<dbReference type="InterPro" id="IPR011042">
    <property type="entry name" value="6-blade_b-propeller_TolB-like"/>
</dbReference>
<proteinExistence type="predicted"/>
<dbReference type="Gene3D" id="2.60.40.4070">
    <property type="match status" value="1"/>
</dbReference>
<dbReference type="EMBL" id="CABWLR010000003">
    <property type="protein sequence ID" value="VXB65318.1"/>
    <property type="molecule type" value="Genomic_DNA"/>
</dbReference>
<reference evidence="3 4" key="1">
    <citation type="submission" date="2019-10" db="EMBL/GenBank/DDBJ databases">
        <authorList>
            <person name="Karimi E."/>
        </authorList>
    </citation>
    <scope>NUCLEOTIDE SEQUENCE [LARGE SCALE GENOMIC DNA]</scope>
    <source>
        <strain evidence="3">Maribacter sp. 151</strain>
    </source>
</reference>
<dbReference type="Pfam" id="PF13860">
    <property type="entry name" value="FlgD_ig"/>
    <property type="match status" value="1"/>
</dbReference>
<protein>
    <submittedName>
        <fullName evidence="3">Putative FlgD Ig-like domain-containing protein</fullName>
    </submittedName>
</protein>
<dbReference type="Proteomes" id="UP000430202">
    <property type="component" value="Unassembled WGS sequence"/>
</dbReference>